<name>J3KA76_COCIM</name>
<dbReference type="RefSeq" id="XP_001243478.2">
    <property type="nucleotide sequence ID" value="XM_001243477.2"/>
</dbReference>
<dbReference type="Pfam" id="PF11917">
    <property type="entry name" value="DUF3435"/>
    <property type="match status" value="1"/>
</dbReference>
<evidence type="ECO:0000313" key="2">
    <source>
        <dbReference type="EMBL" id="EAS31895.3"/>
    </source>
</evidence>
<dbReference type="VEuPathDB" id="FungiDB:CIMG_07374"/>
<feature type="region of interest" description="Disordered" evidence="1">
    <location>
        <begin position="1"/>
        <end position="32"/>
    </location>
</feature>
<dbReference type="GeneID" id="4562061"/>
<feature type="compositionally biased region" description="Polar residues" evidence="1">
    <location>
        <begin position="21"/>
        <end position="32"/>
    </location>
</feature>
<dbReference type="EMBL" id="GG704912">
    <property type="protein sequence ID" value="EAS31895.3"/>
    <property type="molecule type" value="Genomic_DNA"/>
</dbReference>
<keyword evidence="3" id="KW-1185">Reference proteome</keyword>
<accession>J3KA76</accession>
<evidence type="ECO:0000313" key="3">
    <source>
        <dbReference type="Proteomes" id="UP000001261"/>
    </source>
</evidence>
<dbReference type="PANTHER" id="PTHR37535:SF3">
    <property type="entry name" value="FLUG DOMAIN-CONTAINING PROTEIN"/>
    <property type="match status" value="1"/>
</dbReference>
<evidence type="ECO:0000256" key="1">
    <source>
        <dbReference type="SAM" id="MobiDB-lite"/>
    </source>
</evidence>
<dbReference type="PANTHER" id="PTHR37535">
    <property type="entry name" value="FLUG DOMAIN PROTEIN"/>
    <property type="match status" value="1"/>
</dbReference>
<protein>
    <submittedName>
        <fullName evidence="2">Uncharacterized protein</fullName>
    </submittedName>
</protein>
<organism evidence="2 3">
    <name type="scientific">Coccidioides immitis (strain RS)</name>
    <name type="common">Valley fever fungus</name>
    <dbReference type="NCBI Taxonomy" id="246410"/>
    <lineage>
        <taxon>Eukaryota</taxon>
        <taxon>Fungi</taxon>
        <taxon>Dikarya</taxon>
        <taxon>Ascomycota</taxon>
        <taxon>Pezizomycotina</taxon>
        <taxon>Eurotiomycetes</taxon>
        <taxon>Eurotiomycetidae</taxon>
        <taxon>Onygenales</taxon>
        <taxon>Onygenaceae</taxon>
        <taxon>Coccidioides</taxon>
    </lineage>
</organism>
<dbReference type="OrthoDB" id="4188324at2759"/>
<dbReference type="InterPro" id="IPR021842">
    <property type="entry name" value="DUF3435"/>
</dbReference>
<sequence length="399" mass="45520">MRGKPPLEGEPWLKEHEVKEQATSSWFQPSLSQDNLMAVPSREDLTDNDVSTTESKAESMIFSKVSSTGTHSSYLEAMQLNHKCNITGGKFDPADVVEDEMQLDNNECQNDSCDFDPADLIMNDESTVTNNGCHAGDKTKGLFLWQHICFYIICGKTPQQPNFLLAKVNLIHTKMENKKPQTYVKVFVIIHHPEPIFDLLAHFVAMAIHDDAFEAKFTSLENIYWHLIPLHLDSMVVKIWSDKLDIPVFREPEMTENDYHTSETKPLTGLTWHCFLKHIAIILDMEISFSQYVVRQTLINTINNKIPASVQDQVADHDSNTVKYYLNHVVQEDIEAIMMNIDIPSRARVQALMSKSGELQHIQRCRASPKGTSSWLPGSRQQTISQFQRQLGSLCTERR</sequence>
<reference evidence="3" key="2">
    <citation type="journal article" date="2010" name="Genome Res.">
        <title>Population genomic sequencing of Coccidioides fungi reveals recent hybridization and transposon control.</title>
        <authorList>
            <person name="Neafsey D.E."/>
            <person name="Barker B.M."/>
            <person name="Sharpton T.J."/>
            <person name="Stajich J.E."/>
            <person name="Park D.J."/>
            <person name="Whiston E."/>
            <person name="Hung C.-Y."/>
            <person name="McMahan C."/>
            <person name="White J."/>
            <person name="Sykes S."/>
            <person name="Heiman D."/>
            <person name="Young S."/>
            <person name="Zeng Q."/>
            <person name="Abouelleil A."/>
            <person name="Aftuck L."/>
            <person name="Bessette D."/>
            <person name="Brown A."/>
            <person name="FitzGerald M."/>
            <person name="Lui A."/>
            <person name="Macdonald J.P."/>
            <person name="Priest M."/>
            <person name="Orbach M.J."/>
            <person name="Galgiani J.N."/>
            <person name="Kirkland T.N."/>
            <person name="Cole G.T."/>
            <person name="Birren B.W."/>
            <person name="Henn M.R."/>
            <person name="Taylor J.W."/>
            <person name="Rounsley S.D."/>
        </authorList>
    </citation>
    <scope>GENOME REANNOTATION</scope>
    <source>
        <strain evidence="3">RS</strain>
    </source>
</reference>
<dbReference type="STRING" id="246410.J3KA76"/>
<reference evidence="3" key="1">
    <citation type="journal article" date="2009" name="Genome Res.">
        <title>Comparative genomic analyses of the human fungal pathogens Coccidioides and their relatives.</title>
        <authorList>
            <person name="Sharpton T.J."/>
            <person name="Stajich J.E."/>
            <person name="Rounsley S.D."/>
            <person name="Gardner M.J."/>
            <person name="Wortman J.R."/>
            <person name="Jordar V.S."/>
            <person name="Maiti R."/>
            <person name="Kodira C.D."/>
            <person name="Neafsey D.E."/>
            <person name="Zeng Q."/>
            <person name="Hung C.-Y."/>
            <person name="McMahan C."/>
            <person name="Muszewska A."/>
            <person name="Grynberg M."/>
            <person name="Mandel M.A."/>
            <person name="Kellner E.M."/>
            <person name="Barker B.M."/>
            <person name="Galgiani J.N."/>
            <person name="Orbach M.J."/>
            <person name="Kirkland T.N."/>
            <person name="Cole G.T."/>
            <person name="Henn M.R."/>
            <person name="Birren B.W."/>
            <person name="Taylor J.W."/>
        </authorList>
    </citation>
    <scope>NUCLEOTIDE SEQUENCE [LARGE SCALE GENOMIC DNA]</scope>
    <source>
        <strain evidence="3">RS</strain>
    </source>
</reference>
<dbReference type="KEGG" id="cim:CIMG_07374"/>
<gene>
    <name evidence="2" type="ORF">CIMG_07374</name>
</gene>
<dbReference type="InParanoid" id="J3KA76"/>
<proteinExistence type="predicted"/>
<dbReference type="Proteomes" id="UP000001261">
    <property type="component" value="Unassembled WGS sequence"/>
</dbReference>
<dbReference type="AlphaFoldDB" id="J3KA76"/>
<feature type="compositionally biased region" description="Basic and acidic residues" evidence="1">
    <location>
        <begin position="1"/>
        <end position="20"/>
    </location>
</feature>